<keyword evidence="3" id="KW-1185">Reference proteome</keyword>
<dbReference type="SMART" id="SM00347">
    <property type="entry name" value="HTH_MARR"/>
    <property type="match status" value="1"/>
</dbReference>
<dbReference type="PROSITE" id="PS50995">
    <property type="entry name" value="HTH_MARR_2"/>
    <property type="match status" value="1"/>
</dbReference>
<dbReference type="Proteomes" id="UP000295722">
    <property type="component" value="Unassembled WGS sequence"/>
</dbReference>
<dbReference type="OrthoDB" id="273614at2"/>
<dbReference type="PANTHER" id="PTHR33164">
    <property type="entry name" value="TRANSCRIPTIONAL REGULATOR, MARR FAMILY"/>
    <property type="match status" value="1"/>
</dbReference>
<reference evidence="2 3" key="1">
    <citation type="submission" date="2019-03" db="EMBL/GenBank/DDBJ databases">
        <title>Paraburkholderia sp. 4M-K11, isolated from subtropical forest soil.</title>
        <authorList>
            <person name="Gao Z.-H."/>
            <person name="Qiu L.-H."/>
        </authorList>
    </citation>
    <scope>NUCLEOTIDE SEQUENCE [LARGE SCALE GENOMIC DNA]</scope>
    <source>
        <strain evidence="2 3">4M-K11</strain>
    </source>
</reference>
<dbReference type="GO" id="GO:0006950">
    <property type="term" value="P:response to stress"/>
    <property type="evidence" value="ECO:0007669"/>
    <property type="project" value="TreeGrafter"/>
</dbReference>
<comment type="caution">
    <text evidence="2">The sequence shown here is derived from an EMBL/GenBank/DDBJ whole genome shotgun (WGS) entry which is preliminary data.</text>
</comment>
<organism evidence="2 3">
    <name type="scientific">Paraburkholderia silviterrae</name>
    <dbReference type="NCBI Taxonomy" id="2528715"/>
    <lineage>
        <taxon>Bacteria</taxon>
        <taxon>Pseudomonadati</taxon>
        <taxon>Pseudomonadota</taxon>
        <taxon>Betaproteobacteria</taxon>
        <taxon>Burkholderiales</taxon>
        <taxon>Burkholderiaceae</taxon>
        <taxon>Paraburkholderia</taxon>
    </lineage>
</organism>
<evidence type="ECO:0000259" key="1">
    <source>
        <dbReference type="PROSITE" id="PS50995"/>
    </source>
</evidence>
<dbReference type="Gene3D" id="1.10.10.10">
    <property type="entry name" value="Winged helix-like DNA-binding domain superfamily/Winged helix DNA-binding domain"/>
    <property type="match status" value="1"/>
</dbReference>
<sequence length="139" mass="15256">MKRRAEAVLQFNRFYRKFLGERHNELPCTSFSLTEIRILRELESGRTDTAAALARDLALDSGYLSRILTGFERQQLISRRASEADARQTLLSLTEAGRAACASLAAAAVGGVMGLLATLSIAEQEQLIDAMELVQKLLG</sequence>
<protein>
    <submittedName>
        <fullName evidence="2">MarR family transcriptional regulator</fullName>
    </submittedName>
</protein>
<proteinExistence type="predicted"/>
<dbReference type="EMBL" id="SMRP01000008">
    <property type="protein sequence ID" value="TDG22278.1"/>
    <property type="molecule type" value="Genomic_DNA"/>
</dbReference>
<dbReference type="InterPro" id="IPR000835">
    <property type="entry name" value="HTH_MarR-typ"/>
</dbReference>
<dbReference type="AlphaFoldDB" id="A0A4R5M7U2"/>
<dbReference type="GO" id="GO:0003700">
    <property type="term" value="F:DNA-binding transcription factor activity"/>
    <property type="evidence" value="ECO:0007669"/>
    <property type="project" value="InterPro"/>
</dbReference>
<dbReference type="InterPro" id="IPR039422">
    <property type="entry name" value="MarR/SlyA-like"/>
</dbReference>
<dbReference type="SUPFAM" id="SSF46785">
    <property type="entry name" value="Winged helix' DNA-binding domain"/>
    <property type="match status" value="1"/>
</dbReference>
<dbReference type="InterPro" id="IPR036388">
    <property type="entry name" value="WH-like_DNA-bd_sf"/>
</dbReference>
<accession>A0A4R5M7U2</accession>
<gene>
    <name evidence="2" type="ORF">EYW47_17520</name>
</gene>
<name>A0A4R5M7U2_9BURK</name>
<dbReference type="RefSeq" id="WP_133196109.1">
    <property type="nucleotide sequence ID" value="NZ_JBHUCW010000018.1"/>
</dbReference>
<evidence type="ECO:0000313" key="3">
    <source>
        <dbReference type="Proteomes" id="UP000295722"/>
    </source>
</evidence>
<dbReference type="InterPro" id="IPR036390">
    <property type="entry name" value="WH_DNA-bd_sf"/>
</dbReference>
<dbReference type="Pfam" id="PF01047">
    <property type="entry name" value="MarR"/>
    <property type="match status" value="1"/>
</dbReference>
<evidence type="ECO:0000313" key="2">
    <source>
        <dbReference type="EMBL" id="TDG22278.1"/>
    </source>
</evidence>
<feature type="domain" description="HTH marR-type" evidence="1">
    <location>
        <begin position="1"/>
        <end position="136"/>
    </location>
</feature>
<dbReference type="PANTHER" id="PTHR33164:SF43">
    <property type="entry name" value="HTH-TYPE TRANSCRIPTIONAL REPRESSOR YETL"/>
    <property type="match status" value="1"/>
</dbReference>